<dbReference type="RefSeq" id="WP_142506158.1">
    <property type="nucleotide sequence ID" value="NZ_FXTI01000009.1"/>
</dbReference>
<evidence type="ECO:0000313" key="2">
    <source>
        <dbReference type="Proteomes" id="UP000315636"/>
    </source>
</evidence>
<dbReference type="PANTHER" id="PTHR11626:SF2">
    <property type="entry name" value="SQUALENE SYNTHASE"/>
    <property type="match status" value="1"/>
</dbReference>
<keyword evidence="1" id="KW-0808">Transferase</keyword>
<dbReference type="EMBL" id="FXTI01000009">
    <property type="protein sequence ID" value="SMO82539.1"/>
    <property type="molecule type" value="Genomic_DNA"/>
</dbReference>
<dbReference type="PANTHER" id="PTHR11626">
    <property type="entry name" value="FARNESYL-DIPHOSPHATE FARNESYLTRANSFERASE"/>
    <property type="match status" value="1"/>
</dbReference>
<dbReference type="Pfam" id="PF00494">
    <property type="entry name" value="SQS_PSY"/>
    <property type="match status" value="1"/>
</dbReference>
<reference evidence="1 2" key="1">
    <citation type="submission" date="2017-05" db="EMBL/GenBank/DDBJ databases">
        <authorList>
            <person name="Varghese N."/>
            <person name="Submissions S."/>
        </authorList>
    </citation>
    <scope>NUCLEOTIDE SEQUENCE [LARGE SCALE GENOMIC DNA]</scope>
    <source>
        <strain evidence="1 2">DSM 45474</strain>
    </source>
</reference>
<dbReference type="Gene3D" id="1.10.600.10">
    <property type="entry name" value="Farnesyl Diphosphate Synthase"/>
    <property type="match status" value="1"/>
</dbReference>
<organism evidence="1 2">
    <name type="scientific">Melghirimyces algeriensis</name>
    <dbReference type="NCBI Taxonomy" id="910412"/>
    <lineage>
        <taxon>Bacteria</taxon>
        <taxon>Bacillati</taxon>
        <taxon>Bacillota</taxon>
        <taxon>Bacilli</taxon>
        <taxon>Bacillales</taxon>
        <taxon>Thermoactinomycetaceae</taxon>
        <taxon>Melghirimyces</taxon>
    </lineage>
</organism>
<dbReference type="OrthoDB" id="9787280at2"/>
<dbReference type="SUPFAM" id="SSF48576">
    <property type="entry name" value="Terpenoid synthases"/>
    <property type="match status" value="1"/>
</dbReference>
<accession>A0A521EF61</accession>
<evidence type="ECO:0000313" key="1">
    <source>
        <dbReference type="EMBL" id="SMO82539.1"/>
    </source>
</evidence>
<gene>
    <name evidence="1" type="ORF">SAMN06264849_1097</name>
</gene>
<protein>
    <submittedName>
        <fullName evidence="1">Farnesyl-diphosphate farnesyltransferase</fullName>
    </submittedName>
</protein>
<proteinExistence type="predicted"/>
<dbReference type="InterPro" id="IPR044844">
    <property type="entry name" value="Trans_IPPS_euk-type"/>
</dbReference>
<dbReference type="AlphaFoldDB" id="A0A521EF61"/>
<dbReference type="Proteomes" id="UP000315636">
    <property type="component" value="Unassembled WGS sequence"/>
</dbReference>
<keyword evidence="2" id="KW-1185">Reference proteome</keyword>
<name>A0A521EF61_9BACL</name>
<dbReference type="GO" id="GO:0051996">
    <property type="term" value="F:squalene synthase [NAD(P)H] activity"/>
    <property type="evidence" value="ECO:0007669"/>
    <property type="project" value="InterPro"/>
</dbReference>
<dbReference type="GO" id="GO:0045338">
    <property type="term" value="P:farnesyl diphosphate metabolic process"/>
    <property type="evidence" value="ECO:0007669"/>
    <property type="project" value="InterPro"/>
</dbReference>
<dbReference type="InterPro" id="IPR008949">
    <property type="entry name" value="Isoprenoid_synthase_dom_sf"/>
</dbReference>
<dbReference type="InterPro" id="IPR002060">
    <property type="entry name" value="Squ/phyt_synthse"/>
</dbReference>
<sequence length="269" mass="30370">MSELHQDAMDVLRETSRTFFIPISRLPSGLKEAVASSYLCMRAIDEIEDHPQLPAETKINLLCSISTTLKGPFRDADLKAIVEPYQSDLPEVTLRMDEWAKLVPSSIQSDIYHSTATMAKGMAEWVSKGWNIQTKEDLDDYTYYVAGLVGVLLNDLWNWYDGTQLDQELAVAYGRGLQAVNIIRNREEDLSRGVDYFPEGWNLSEMFTYARRNLALADTYTENIQSLPVLDFCKIPLVLAHGTLQALEAGEEKLSRDDVKDLVKKAIGE</sequence>